<feature type="transmembrane region" description="Helical" evidence="3">
    <location>
        <begin position="86"/>
        <end position="109"/>
    </location>
</feature>
<proteinExistence type="predicted"/>
<feature type="signal peptide" evidence="4">
    <location>
        <begin position="1"/>
        <end position="30"/>
    </location>
</feature>
<feature type="chain" id="PRO_5004671062" description="Transmembrane protein" evidence="4">
    <location>
        <begin position="31"/>
        <end position="352"/>
    </location>
</feature>
<dbReference type="VEuPathDB" id="ToxoDB:EPH_0033470"/>
<reference evidence="5" key="2">
    <citation type="submission" date="2013-10" db="EMBL/GenBank/DDBJ databases">
        <authorList>
            <person name="Aslett M."/>
        </authorList>
    </citation>
    <scope>NUCLEOTIDE SEQUENCE [LARGE SCALE GENOMIC DNA]</scope>
    <source>
        <strain evidence="5">Houghton</strain>
    </source>
</reference>
<name>U6GLY8_9EIME</name>
<feature type="coiled-coil region" evidence="1">
    <location>
        <begin position="151"/>
        <end position="178"/>
    </location>
</feature>
<dbReference type="OrthoDB" id="345554at2759"/>
<keyword evidence="6" id="KW-1185">Reference proteome</keyword>
<protein>
    <recommendedName>
        <fullName evidence="7">Transmembrane protein</fullName>
    </recommendedName>
</protein>
<evidence type="ECO:0000256" key="3">
    <source>
        <dbReference type="SAM" id="Phobius"/>
    </source>
</evidence>
<evidence type="ECO:0008006" key="7">
    <source>
        <dbReference type="Google" id="ProtNLM"/>
    </source>
</evidence>
<organism evidence="5 6">
    <name type="scientific">Eimeria praecox</name>
    <dbReference type="NCBI Taxonomy" id="51316"/>
    <lineage>
        <taxon>Eukaryota</taxon>
        <taxon>Sar</taxon>
        <taxon>Alveolata</taxon>
        <taxon>Apicomplexa</taxon>
        <taxon>Conoidasida</taxon>
        <taxon>Coccidia</taxon>
        <taxon>Eucoccidiorida</taxon>
        <taxon>Eimeriorina</taxon>
        <taxon>Eimeriidae</taxon>
        <taxon>Eimeria</taxon>
    </lineage>
</organism>
<keyword evidence="1" id="KW-0175">Coiled coil</keyword>
<dbReference type="AlphaFoldDB" id="U6GLY8"/>
<keyword evidence="3" id="KW-1133">Transmembrane helix</keyword>
<evidence type="ECO:0000256" key="2">
    <source>
        <dbReference type="SAM" id="MobiDB-lite"/>
    </source>
</evidence>
<evidence type="ECO:0000256" key="4">
    <source>
        <dbReference type="SAM" id="SignalP"/>
    </source>
</evidence>
<keyword evidence="3" id="KW-0812">Transmembrane</keyword>
<accession>U6GLY8</accession>
<evidence type="ECO:0000313" key="6">
    <source>
        <dbReference type="Proteomes" id="UP000018201"/>
    </source>
</evidence>
<dbReference type="EMBL" id="HG691828">
    <property type="protein sequence ID" value="CDI80308.1"/>
    <property type="molecule type" value="Genomic_DNA"/>
</dbReference>
<evidence type="ECO:0000313" key="5">
    <source>
        <dbReference type="EMBL" id="CDI80308.1"/>
    </source>
</evidence>
<gene>
    <name evidence="5" type="ORF">EPH_0033470</name>
</gene>
<keyword evidence="4" id="KW-0732">Signal</keyword>
<evidence type="ECO:0000256" key="1">
    <source>
        <dbReference type="SAM" id="Coils"/>
    </source>
</evidence>
<keyword evidence="3" id="KW-0472">Membrane</keyword>
<sequence>MRLRRLVSQLLCWPSLSIVTLFFLLGKAFGEDWDEKLAGAAYPAVEYAAEKPNKAYNIPLELNEEPFVLVEWSTEASRLRRRFQFAFPPGILLVASIAAAALAFAWNTWEGAPFALKKNKPSQEAEDEAAVGPDDLDDLHEPHYSTIVDSSSVLQSVLRELSANLASARNETLEKKNTAVKLLSNYNNPDSISLKVGEVVSFLLEATDKFAAPATSIANALDALQHPLSDSQATFRLGSALEEMQADIQKPLSDSVLKADLETCRTYLGLGKGPASEPTHAQSDDHPEALGGRLSVMGPSDTEETKEEVPREVSIKLSEWLEALLSEQQLLLEAGPVVSNAVKDVKAAYELL</sequence>
<reference evidence="5" key="1">
    <citation type="submission" date="2013-10" db="EMBL/GenBank/DDBJ databases">
        <title>Genomic analysis of the causative agents of coccidiosis in chickens.</title>
        <authorList>
            <person name="Reid A.J."/>
            <person name="Blake D."/>
            <person name="Billington K."/>
            <person name="Browne H."/>
            <person name="Dunn M."/>
            <person name="Hung S."/>
            <person name="Kawahara F."/>
            <person name="Miranda-Saavedra D."/>
            <person name="Mourier T."/>
            <person name="Nagra H."/>
            <person name="Otto T.D."/>
            <person name="Rawlings N."/>
            <person name="Sanchez A."/>
            <person name="Sanders M."/>
            <person name="Subramaniam C."/>
            <person name="Tay Y."/>
            <person name="Dear P."/>
            <person name="Doerig C."/>
            <person name="Gruber A."/>
            <person name="Parkinson J."/>
            <person name="Shirley M."/>
            <person name="Wan K.L."/>
            <person name="Berriman M."/>
            <person name="Tomley F."/>
            <person name="Pain A."/>
        </authorList>
    </citation>
    <scope>NUCLEOTIDE SEQUENCE [LARGE SCALE GENOMIC DNA]</scope>
    <source>
        <strain evidence="5">Houghton</strain>
    </source>
</reference>
<feature type="region of interest" description="Disordered" evidence="2">
    <location>
        <begin position="272"/>
        <end position="309"/>
    </location>
</feature>
<dbReference type="Proteomes" id="UP000018201">
    <property type="component" value="Unassembled WGS sequence"/>
</dbReference>